<evidence type="ECO:0000256" key="1">
    <source>
        <dbReference type="ARBA" id="ARBA00022723"/>
    </source>
</evidence>
<feature type="region of interest" description="Disordered" evidence="3">
    <location>
        <begin position="124"/>
        <end position="143"/>
    </location>
</feature>
<evidence type="ECO:0000313" key="5">
    <source>
        <dbReference type="EMBL" id="EMP33870.1"/>
    </source>
</evidence>
<feature type="compositionally biased region" description="Basic and acidic residues" evidence="3">
    <location>
        <begin position="134"/>
        <end position="143"/>
    </location>
</feature>
<evidence type="ECO:0000256" key="2">
    <source>
        <dbReference type="ARBA" id="ARBA00022833"/>
    </source>
</evidence>
<dbReference type="AlphaFoldDB" id="M7BE80"/>
<dbReference type="Pfam" id="PF00130">
    <property type="entry name" value="C1_1"/>
    <property type="match status" value="1"/>
</dbReference>
<dbReference type="PROSITE" id="PS50081">
    <property type="entry name" value="ZF_DAG_PE_2"/>
    <property type="match status" value="1"/>
</dbReference>
<dbReference type="InterPro" id="IPR046349">
    <property type="entry name" value="C1-like_sf"/>
</dbReference>
<dbReference type="Gene3D" id="3.30.60.20">
    <property type="match status" value="1"/>
</dbReference>
<keyword evidence="1" id="KW-0479">Metal-binding</keyword>
<dbReference type="PROSITE" id="PS00479">
    <property type="entry name" value="ZF_DAG_PE_1"/>
    <property type="match status" value="1"/>
</dbReference>
<gene>
    <name evidence="5" type="ORF">UY3_08953</name>
</gene>
<accession>M7BE80</accession>
<dbReference type="SMART" id="SM00109">
    <property type="entry name" value="C1"/>
    <property type="match status" value="1"/>
</dbReference>
<reference evidence="6" key="1">
    <citation type="journal article" date="2013" name="Nat. Genet.">
        <title>The draft genomes of soft-shell turtle and green sea turtle yield insights into the development and evolution of the turtle-specific body plan.</title>
        <authorList>
            <person name="Wang Z."/>
            <person name="Pascual-Anaya J."/>
            <person name="Zadissa A."/>
            <person name="Li W."/>
            <person name="Niimura Y."/>
            <person name="Huang Z."/>
            <person name="Li C."/>
            <person name="White S."/>
            <person name="Xiong Z."/>
            <person name="Fang D."/>
            <person name="Wang B."/>
            <person name="Ming Y."/>
            <person name="Chen Y."/>
            <person name="Zheng Y."/>
            <person name="Kuraku S."/>
            <person name="Pignatelli M."/>
            <person name="Herrero J."/>
            <person name="Beal K."/>
            <person name="Nozawa M."/>
            <person name="Li Q."/>
            <person name="Wang J."/>
            <person name="Zhang H."/>
            <person name="Yu L."/>
            <person name="Shigenobu S."/>
            <person name="Wang J."/>
            <person name="Liu J."/>
            <person name="Flicek P."/>
            <person name="Searle S."/>
            <person name="Wang J."/>
            <person name="Kuratani S."/>
            <person name="Yin Y."/>
            <person name="Aken B."/>
            <person name="Zhang G."/>
            <person name="Irie N."/>
        </authorList>
    </citation>
    <scope>NUCLEOTIDE SEQUENCE [LARGE SCALE GENOMIC DNA]</scope>
</reference>
<dbReference type="SUPFAM" id="SSF57889">
    <property type="entry name" value="Cysteine-rich domain"/>
    <property type="match status" value="1"/>
</dbReference>
<dbReference type="GO" id="GO:0046872">
    <property type="term" value="F:metal ion binding"/>
    <property type="evidence" value="ECO:0007669"/>
    <property type="project" value="UniProtKB-KW"/>
</dbReference>
<feature type="domain" description="Phorbol-ester/DAG-type" evidence="4">
    <location>
        <begin position="67"/>
        <end position="117"/>
    </location>
</feature>
<keyword evidence="2" id="KW-0862">Zinc</keyword>
<dbReference type="Proteomes" id="UP000031443">
    <property type="component" value="Unassembled WGS sequence"/>
</dbReference>
<dbReference type="EMBL" id="KB535020">
    <property type="protein sequence ID" value="EMP33870.1"/>
    <property type="molecule type" value="Genomic_DNA"/>
</dbReference>
<evidence type="ECO:0000313" key="6">
    <source>
        <dbReference type="Proteomes" id="UP000031443"/>
    </source>
</evidence>
<name>M7BE80_CHEMY</name>
<dbReference type="STRING" id="8469.M7BE80"/>
<organism evidence="5 6">
    <name type="scientific">Chelonia mydas</name>
    <name type="common">Green sea-turtle</name>
    <name type="synonym">Chelonia agassizi</name>
    <dbReference type="NCBI Taxonomy" id="8469"/>
    <lineage>
        <taxon>Eukaryota</taxon>
        <taxon>Metazoa</taxon>
        <taxon>Chordata</taxon>
        <taxon>Craniata</taxon>
        <taxon>Vertebrata</taxon>
        <taxon>Euteleostomi</taxon>
        <taxon>Archelosauria</taxon>
        <taxon>Testudinata</taxon>
        <taxon>Testudines</taxon>
        <taxon>Cryptodira</taxon>
        <taxon>Durocryptodira</taxon>
        <taxon>Americhelydia</taxon>
        <taxon>Chelonioidea</taxon>
        <taxon>Cheloniidae</taxon>
        <taxon>Chelonia</taxon>
    </lineage>
</organism>
<proteinExistence type="predicted"/>
<evidence type="ECO:0000259" key="4">
    <source>
        <dbReference type="PROSITE" id="PS50081"/>
    </source>
</evidence>
<dbReference type="InterPro" id="IPR002219">
    <property type="entry name" value="PKC_DAG/PE"/>
</dbReference>
<sequence>MIELKNLELEKRIDLTRGTPERPVRLERTNALRITPGKVPELLSRVRQIRLLGGQNDPRLTGQLGEGHAFRPCTRGQQTWCDLCGDFVWGGPRKSLQCAHCKFTCHYRCRALIQLDCSGPRYQDSDPAEANEQTVEKDTNVWV</sequence>
<evidence type="ECO:0000256" key="3">
    <source>
        <dbReference type="SAM" id="MobiDB-lite"/>
    </source>
</evidence>
<protein>
    <submittedName>
        <fullName evidence="5">Ras association domain-containing protein 1</fullName>
    </submittedName>
</protein>
<keyword evidence="6" id="KW-1185">Reference proteome</keyword>